<reference evidence="7" key="1">
    <citation type="submission" date="2017-06" db="EMBL/GenBank/DDBJ databases">
        <title>Herbaspirillum phytohormonus sp. nov., isolated from the root nodule of Robinia pseudoacacia in lead-zinc mine.</title>
        <authorList>
            <person name="Fan M."/>
            <person name="Lin Y."/>
        </authorList>
    </citation>
    <scope>NUCLEOTIDE SEQUENCE [LARGE SCALE GENOMIC DNA]</scope>
    <source>
        <strain evidence="7">SC-089</strain>
    </source>
</reference>
<keyword evidence="4" id="KW-0732">Signal</keyword>
<evidence type="ECO:0000313" key="7">
    <source>
        <dbReference type="Proteomes" id="UP000214603"/>
    </source>
</evidence>
<dbReference type="Gene3D" id="1.20.120.1220">
    <property type="match status" value="1"/>
</dbReference>
<proteinExistence type="inferred from homology"/>
<feature type="transmembrane region" description="Helical" evidence="3">
    <location>
        <begin position="178"/>
        <end position="196"/>
    </location>
</feature>
<gene>
    <name evidence="6" type="ORF">CEY11_12445</name>
</gene>
<evidence type="ECO:0000259" key="5">
    <source>
        <dbReference type="Pfam" id="PF01478"/>
    </source>
</evidence>
<dbReference type="PANTHER" id="PTHR30487">
    <property type="entry name" value="TYPE 4 PREPILIN-LIKE PROTEINS LEADER PEPTIDE-PROCESSING ENZYME"/>
    <property type="match status" value="1"/>
</dbReference>
<keyword evidence="3" id="KW-1133">Transmembrane helix</keyword>
<dbReference type="GO" id="GO:0004190">
    <property type="term" value="F:aspartic-type endopeptidase activity"/>
    <property type="evidence" value="ECO:0007669"/>
    <property type="project" value="InterPro"/>
</dbReference>
<evidence type="ECO:0000313" key="6">
    <source>
        <dbReference type="EMBL" id="OWT59002.1"/>
    </source>
</evidence>
<evidence type="ECO:0000256" key="1">
    <source>
        <dbReference type="ARBA" id="ARBA00005801"/>
    </source>
</evidence>
<keyword evidence="3" id="KW-0812">Transmembrane</keyword>
<dbReference type="GO" id="GO:0006465">
    <property type="term" value="P:signal peptide processing"/>
    <property type="evidence" value="ECO:0007669"/>
    <property type="project" value="TreeGrafter"/>
</dbReference>
<keyword evidence="3" id="KW-0472">Membrane</keyword>
<dbReference type="InterPro" id="IPR050882">
    <property type="entry name" value="Prepilin_peptidase/N-MTase"/>
</dbReference>
<name>A0A225MDY4_9BURK</name>
<feature type="domain" description="Prepilin type IV endopeptidase peptidase" evidence="5">
    <location>
        <begin position="84"/>
        <end position="193"/>
    </location>
</feature>
<dbReference type="PRINTS" id="PR00864">
    <property type="entry name" value="PREPILNPTASE"/>
</dbReference>
<keyword evidence="7" id="KW-1185">Reference proteome</keyword>
<evidence type="ECO:0000256" key="3">
    <source>
        <dbReference type="SAM" id="Phobius"/>
    </source>
</evidence>
<dbReference type="InterPro" id="IPR014032">
    <property type="entry name" value="Peptidase_A24A_bac"/>
</dbReference>
<comment type="similarity">
    <text evidence="1 2">Belongs to the peptidase A24 family.</text>
</comment>
<protein>
    <recommendedName>
        <fullName evidence="5">Prepilin type IV endopeptidase peptidase domain-containing protein</fullName>
    </recommendedName>
</protein>
<dbReference type="InterPro" id="IPR000045">
    <property type="entry name" value="Prepilin_IV_endopep_pep"/>
</dbReference>
<dbReference type="Proteomes" id="UP000214603">
    <property type="component" value="Unassembled WGS sequence"/>
</dbReference>
<dbReference type="GO" id="GO:0005886">
    <property type="term" value="C:plasma membrane"/>
    <property type="evidence" value="ECO:0007669"/>
    <property type="project" value="TreeGrafter"/>
</dbReference>
<comment type="caution">
    <text evidence="6">The sequence shown here is derived from an EMBL/GenBank/DDBJ whole genome shotgun (WGS) entry which is preliminary data.</text>
</comment>
<dbReference type="EMBL" id="NJIH01000007">
    <property type="protein sequence ID" value="OWT59002.1"/>
    <property type="molecule type" value="Genomic_DNA"/>
</dbReference>
<feature type="transmembrane region" description="Helical" evidence="3">
    <location>
        <begin position="77"/>
        <end position="101"/>
    </location>
</feature>
<dbReference type="PANTHER" id="PTHR30487:SF0">
    <property type="entry name" value="PREPILIN LEADER PEPTIDASE_N-METHYLTRANSFERASE-RELATED"/>
    <property type="match status" value="1"/>
</dbReference>
<evidence type="ECO:0000256" key="2">
    <source>
        <dbReference type="RuleBase" id="RU003793"/>
    </source>
</evidence>
<dbReference type="AlphaFoldDB" id="A0A225MDY4"/>
<feature type="transmembrane region" description="Helical" evidence="3">
    <location>
        <begin position="51"/>
        <end position="70"/>
    </location>
</feature>
<feature type="signal peptide" evidence="4">
    <location>
        <begin position="1"/>
        <end position="23"/>
    </location>
</feature>
<sequence>MHGAVAACAVPALLLGCVCGAAAACAAVALARRSIVWFCAEAGAPPPKASGRHLAAAALGLGALAAMLACRHGPGPYAAAVLCALALLLALSLVDAALGLLPDALTGPLLWLGLLRAWAGGDVGPVPLHDAVAGAVCGYGLPWLLAWVYARCCGRVGMGRGDLKLLAALGAWLGPGPLPGLLLAACVAGLAWACLWRRDFRGQASYPFGPFLAGAGAVALLLGPEVHWGFA</sequence>
<feature type="chain" id="PRO_5013053289" description="Prepilin type IV endopeptidase peptidase domain-containing protein" evidence="4">
    <location>
        <begin position="24"/>
        <end position="231"/>
    </location>
</feature>
<dbReference type="Pfam" id="PF01478">
    <property type="entry name" value="Peptidase_A24"/>
    <property type="match status" value="1"/>
</dbReference>
<accession>A0A225MDY4</accession>
<evidence type="ECO:0000256" key="4">
    <source>
        <dbReference type="SAM" id="SignalP"/>
    </source>
</evidence>
<organism evidence="6 7">
    <name type="scientific">Candidimonas nitroreducens</name>
    <dbReference type="NCBI Taxonomy" id="683354"/>
    <lineage>
        <taxon>Bacteria</taxon>
        <taxon>Pseudomonadati</taxon>
        <taxon>Pseudomonadota</taxon>
        <taxon>Betaproteobacteria</taxon>
        <taxon>Burkholderiales</taxon>
        <taxon>Alcaligenaceae</taxon>
        <taxon>Candidimonas</taxon>
    </lineage>
</organism>
<feature type="transmembrane region" description="Helical" evidence="3">
    <location>
        <begin position="208"/>
        <end position="230"/>
    </location>
</feature>